<dbReference type="SMART" id="SM00724">
    <property type="entry name" value="TLC"/>
    <property type="match status" value="1"/>
</dbReference>
<dbReference type="EMBL" id="JAVXUP010002905">
    <property type="protein sequence ID" value="KAK3000864.1"/>
    <property type="molecule type" value="Genomic_DNA"/>
</dbReference>
<evidence type="ECO:0000313" key="8">
    <source>
        <dbReference type="EMBL" id="KAK3000864.1"/>
    </source>
</evidence>
<evidence type="ECO:0000256" key="5">
    <source>
        <dbReference type="PROSITE-ProRule" id="PRU00205"/>
    </source>
</evidence>
<dbReference type="InterPro" id="IPR040327">
    <property type="entry name" value="At5g14285-like"/>
</dbReference>
<dbReference type="AlphaFoldDB" id="A0AA88V474"/>
<proteinExistence type="predicted"/>
<evidence type="ECO:0000313" key="9">
    <source>
        <dbReference type="Proteomes" id="UP001188597"/>
    </source>
</evidence>
<keyword evidence="3 6" id="KW-1133">Transmembrane helix</keyword>
<dbReference type="PANTHER" id="PTHR31766">
    <property type="entry name" value="GLABROUS1 ENHANCER-BINDING PROTEIN-LIKE 2"/>
    <property type="match status" value="1"/>
</dbReference>
<evidence type="ECO:0000256" key="1">
    <source>
        <dbReference type="ARBA" id="ARBA00004141"/>
    </source>
</evidence>
<feature type="transmembrane region" description="Helical" evidence="6">
    <location>
        <begin position="166"/>
        <end position="191"/>
    </location>
</feature>
<feature type="domain" description="TLC" evidence="7">
    <location>
        <begin position="37"/>
        <end position="241"/>
    </location>
</feature>
<evidence type="ECO:0000256" key="2">
    <source>
        <dbReference type="ARBA" id="ARBA00022692"/>
    </source>
</evidence>
<evidence type="ECO:0000256" key="4">
    <source>
        <dbReference type="ARBA" id="ARBA00023136"/>
    </source>
</evidence>
<dbReference type="InterPro" id="IPR006634">
    <property type="entry name" value="TLC-dom"/>
</dbReference>
<evidence type="ECO:0000256" key="3">
    <source>
        <dbReference type="ARBA" id="ARBA00022989"/>
    </source>
</evidence>
<dbReference type="Pfam" id="PF03798">
    <property type="entry name" value="TRAM_LAG1_CLN8"/>
    <property type="match status" value="1"/>
</dbReference>
<dbReference type="Proteomes" id="UP001188597">
    <property type="component" value="Unassembled WGS sequence"/>
</dbReference>
<keyword evidence="9" id="KW-1185">Reference proteome</keyword>
<accession>A0AA88V474</accession>
<gene>
    <name evidence="8" type="ORF">RJ639_021094</name>
</gene>
<evidence type="ECO:0000259" key="7">
    <source>
        <dbReference type="PROSITE" id="PS50922"/>
    </source>
</evidence>
<sequence length="270" mass="30192">MAIMALDKCPTLPVFTFIFITIYISGYFIIFRNWKGKLRLEASSCLISLAHGTPAVLLSSYSILNSQTQLGFASPNTKLQSTVLEYSTAYFVVDLLHYVTFIPGESLFIAHHLATLYVFLTCRYLVHHGAVAILGLVFLAEVTSLCQNTWSLARYRKADVPAAAKFYGFVSPIFYAFYSLVRGIFGPILVYRMVVFYASGAPDGVIPRWAWVSWIIVIVSAILVSIFWVSNRWIDYYGERSDEVGGHDEVDALVALTAESSAEQKAAYEK</sequence>
<protein>
    <recommendedName>
        <fullName evidence="7">TLC domain-containing protein</fullName>
    </recommendedName>
</protein>
<feature type="transmembrane region" description="Helical" evidence="6">
    <location>
        <begin position="125"/>
        <end position="146"/>
    </location>
</feature>
<dbReference type="PROSITE" id="PS50922">
    <property type="entry name" value="TLC"/>
    <property type="match status" value="1"/>
</dbReference>
<name>A0AA88V474_9ASTE</name>
<keyword evidence="2 5" id="KW-0812">Transmembrane</keyword>
<organism evidence="8 9">
    <name type="scientific">Escallonia herrerae</name>
    <dbReference type="NCBI Taxonomy" id="1293975"/>
    <lineage>
        <taxon>Eukaryota</taxon>
        <taxon>Viridiplantae</taxon>
        <taxon>Streptophyta</taxon>
        <taxon>Embryophyta</taxon>
        <taxon>Tracheophyta</taxon>
        <taxon>Spermatophyta</taxon>
        <taxon>Magnoliopsida</taxon>
        <taxon>eudicotyledons</taxon>
        <taxon>Gunneridae</taxon>
        <taxon>Pentapetalae</taxon>
        <taxon>asterids</taxon>
        <taxon>campanulids</taxon>
        <taxon>Escalloniales</taxon>
        <taxon>Escalloniaceae</taxon>
        <taxon>Escallonia</taxon>
    </lineage>
</organism>
<comment type="subcellular location">
    <subcellularLocation>
        <location evidence="1">Membrane</location>
        <topology evidence="1">Multi-pass membrane protein</topology>
    </subcellularLocation>
</comment>
<comment type="caution">
    <text evidence="8">The sequence shown here is derived from an EMBL/GenBank/DDBJ whole genome shotgun (WGS) entry which is preliminary data.</text>
</comment>
<evidence type="ECO:0000256" key="6">
    <source>
        <dbReference type="SAM" id="Phobius"/>
    </source>
</evidence>
<reference evidence="8" key="1">
    <citation type="submission" date="2022-12" db="EMBL/GenBank/DDBJ databases">
        <title>Draft genome assemblies for two species of Escallonia (Escalloniales).</title>
        <authorList>
            <person name="Chanderbali A."/>
            <person name="Dervinis C."/>
            <person name="Anghel I."/>
            <person name="Soltis D."/>
            <person name="Soltis P."/>
            <person name="Zapata F."/>
        </authorList>
    </citation>
    <scope>NUCLEOTIDE SEQUENCE</scope>
    <source>
        <strain evidence="8">UCBG64.0493</strain>
        <tissue evidence="8">Leaf</tissue>
    </source>
</reference>
<dbReference type="PANTHER" id="PTHR31766:SF8">
    <property type="entry name" value="TLC DOMAIN-CONTAINING PROTEIN"/>
    <property type="match status" value="1"/>
</dbReference>
<feature type="transmembrane region" description="Helical" evidence="6">
    <location>
        <begin position="12"/>
        <end position="30"/>
    </location>
</feature>
<dbReference type="GO" id="GO:0016020">
    <property type="term" value="C:membrane"/>
    <property type="evidence" value="ECO:0007669"/>
    <property type="project" value="UniProtKB-SubCell"/>
</dbReference>
<feature type="transmembrane region" description="Helical" evidence="6">
    <location>
        <begin position="211"/>
        <end position="230"/>
    </location>
</feature>
<keyword evidence="4 5" id="KW-0472">Membrane</keyword>